<name>A0A810QIV1_9FIRM</name>
<evidence type="ECO:0000313" key="4">
    <source>
        <dbReference type="EMBL" id="BCK84383.1"/>
    </source>
</evidence>
<evidence type="ECO:0000313" key="5">
    <source>
        <dbReference type="Proteomes" id="UP000679848"/>
    </source>
</evidence>
<dbReference type="Pfam" id="PF13753">
    <property type="entry name" value="SWM_repeat"/>
    <property type="match status" value="1"/>
</dbReference>
<keyword evidence="2" id="KW-0732">Signal</keyword>
<dbReference type="InterPro" id="IPR001119">
    <property type="entry name" value="SLH_dom"/>
</dbReference>
<keyword evidence="5" id="KW-1185">Reference proteome</keyword>
<dbReference type="InterPro" id="IPR028059">
    <property type="entry name" value="SWM_rpt"/>
</dbReference>
<dbReference type="EMBL" id="AP023420">
    <property type="protein sequence ID" value="BCK84383.1"/>
    <property type="molecule type" value="Genomic_DNA"/>
</dbReference>
<dbReference type="Proteomes" id="UP000679848">
    <property type="component" value="Chromosome"/>
</dbReference>
<evidence type="ECO:0000256" key="1">
    <source>
        <dbReference type="ARBA" id="ARBA00022737"/>
    </source>
</evidence>
<evidence type="ECO:0000256" key="2">
    <source>
        <dbReference type="SAM" id="SignalP"/>
    </source>
</evidence>
<sequence length="1409" mass="150588">MKKFLSLVLALTMMMSLVTINAGAKEFTDDEELNYKEAVDVISEISVVDGYEDGSFKPQNTLTRGAAAKIICNLILGPTTAAELHADTAPYKDVPVSNTFSGYIAYCAKEGIISGYADGSFRPAGTLTGYAFMKMLLGALGYDATYEGYTGGNWSINVAKQAIGIGLNKGLVDEFNGVDFVTREEAALYAFNTLKATMVDYDQKITTNVNGVDVTISQGNAKPVTWTEGINEDGNIKDDDFVQFAEEFFPKLVRKDDNDKFMAPANTWVFDKSEIGTYERTDLIVETYTTKVTGKDAYDLLKSGVIKDNDLEVYVDGVDAKGEGTLSGSFTTIKRFDKDDMVRSNTTALGATGDGVVTKVYLDTDKDVITFVSINTWLSKATADYSESKEYAPLSVYTGVNSTKTYNVDVEEVANVTDVTKDGFYLVNISWKDNNNGEVAVVSNPEVLEDSTVTKFSASSEGNDKVGSNRYVTKLTTGGEEYKRNVMAYYDKEVLDTYNDTLLTDNTYTVYLDANGYFVGVELFEGTKNYVFITGFDRDSSNLSVKTATASAIFLDGTMKNIQVNVTDTDKNIDKVHNLTGDARHNASHFIKWSTGGYSDLGDGLQTGDSAWAQAGKYGEDGIYDLNQWYTYTEDDGTYTLKPCVRMTKTTYEKTDKTTTIRTDALSVVDDLTTNNRVYGEDETVFLTVDLDVVDTTNTLAKAITEVTGVYTGVQNVDIDVDVDDAQAVAEGQVYTVYDSDYYVIGAVVIGEARGATANYAYIVSGAKSEEIKDDTYYWEFDAVLGGEKQTLTAKSKYKSTIDALTKGTVQELRFDGDYVVSIKDVTKLYTDNRVEIDGQDVYYMRGDLTTNSAAGSTPSATTIWDDPNTLSLQGRTLYITAARTDVGLALTSGAKAVTIQTENGEANVATNFSDVDSAISHLADASTAAGFQYDGEVYAVLDSNGVAEWVVFVNHTELITGNQKPGTGTETGIDGLLTYSVQNFNGFGYVNWTVAAPEYAAPGATVTYTVAVKANGTTIAMPSVTTFIAGTSTGTGMWNGVVGDSSAKLTVELVSLTVNNVAVKYVDGDTGNTLYLDSWDNTKDRNTGKLAATPTASLSTSSAAQLSFTVKTDDASSGKLTYTLTGTNGDVTTKTALGAAANAAQTVPGATTTAKGDQFVVVTVYGLNSLTDLYDVTANTTNLTANELAGIDYVAAGSPQTGTAAKIDNFFTTGAGNTYTDTLLVEFSKVQNITGGDQVKMTVTVAAGNENVSYDVTVTVGGQTYTFNSLAAAADQWITVNGDIEVSDVVAKPSIKKLTLDETVSAKGLSADGRTLTLTFNQNVTASSAPLKAGSFSVTAGTSSAVITNVAVNGKTIVLTFNTALANGETVQITAADIYGGVNSNTLDGNDTVTINNDGTGYQDCTFS</sequence>
<gene>
    <name evidence="4" type="ORF">MM59RIKEN_17020</name>
</gene>
<evidence type="ECO:0000259" key="3">
    <source>
        <dbReference type="PROSITE" id="PS51272"/>
    </source>
</evidence>
<feature type="signal peptide" evidence="2">
    <location>
        <begin position="1"/>
        <end position="24"/>
    </location>
</feature>
<dbReference type="Pfam" id="PF00395">
    <property type="entry name" value="SLH"/>
    <property type="match status" value="2"/>
</dbReference>
<dbReference type="KEGG" id="pfaa:MM59RIKEN_17020"/>
<protein>
    <recommendedName>
        <fullName evidence="3">SLH domain-containing protein</fullName>
    </recommendedName>
</protein>
<reference evidence="4" key="1">
    <citation type="submission" date="2020-09" db="EMBL/GenBank/DDBJ databases">
        <title>New species isolated from human feces.</title>
        <authorList>
            <person name="Kitahara M."/>
            <person name="Shigeno Y."/>
            <person name="Shime M."/>
            <person name="Matsumoto Y."/>
            <person name="Nakamura S."/>
            <person name="Motooka D."/>
            <person name="Fukuoka S."/>
            <person name="Nishikawa H."/>
            <person name="Benno Y."/>
        </authorList>
    </citation>
    <scope>NUCLEOTIDE SEQUENCE</scope>
    <source>
        <strain evidence="4">MM59</strain>
    </source>
</reference>
<dbReference type="PROSITE" id="PS51272">
    <property type="entry name" value="SLH"/>
    <property type="match status" value="2"/>
</dbReference>
<keyword evidence="1" id="KW-0677">Repeat</keyword>
<feature type="domain" description="SLH" evidence="3">
    <location>
        <begin position="22"/>
        <end position="85"/>
    </location>
</feature>
<proteinExistence type="predicted"/>
<accession>A0A810QIV1</accession>
<feature type="chain" id="PRO_5032630875" description="SLH domain-containing protein" evidence="2">
    <location>
        <begin position="25"/>
        <end position="1409"/>
    </location>
</feature>
<organism evidence="4 5">
    <name type="scientific">Pusillibacter faecalis</name>
    <dbReference type="NCBI Taxonomy" id="2714358"/>
    <lineage>
        <taxon>Bacteria</taxon>
        <taxon>Bacillati</taxon>
        <taxon>Bacillota</taxon>
        <taxon>Clostridia</taxon>
        <taxon>Eubacteriales</taxon>
        <taxon>Oscillospiraceae</taxon>
        <taxon>Pusillibacter</taxon>
    </lineage>
</organism>
<feature type="domain" description="SLH" evidence="3">
    <location>
        <begin position="87"/>
        <end position="150"/>
    </location>
</feature>
<dbReference type="RefSeq" id="WP_213543116.1">
    <property type="nucleotide sequence ID" value="NZ_AP023420.1"/>
</dbReference>